<organism evidence="3">
    <name type="scientific">Drosophila grimshawi</name>
    <name type="common">Hawaiian fruit fly</name>
    <name type="synonym">Idiomyia grimshawi</name>
    <dbReference type="NCBI Taxonomy" id="7222"/>
    <lineage>
        <taxon>Eukaryota</taxon>
        <taxon>Metazoa</taxon>
        <taxon>Ecdysozoa</taxon>
        <taxon>Arthropoda</taxon>
        <taxon>Hexapoda</taxon>
        <taxon>Insecta</taxon>
        <taxon>Pterygota</taxon>
        <taxon>Neoptera</taxon>
        <taxon>Endopterygota</taxon>
        <taxon>Diptera</taxon>
        <taxon>Brachycera</taxon>
        <taxon>Muscomorpha</taxon>
        <taxon>Ephydroidea</taxon>
        <taxon>Drosophilidae</taxon>
        <taxon>Drosophila</taxon>
        <taxon>Hawaiian Drosophila</taxon>
    </lineage>
</organism>
<dbReference type="eggNOG" id="ENOG502T992">
    <property type="taxonomic scope" value="Eukaryota"/>
</dbReference>
<dbReference type="OrthoDB" id="7859231at2759"/>
<dbReference type="HOGENOM" id="CLU_2087351_0_0_1"/>
<reference evidence="2 3" key="1">
    <citation type="journal article" date="2007" name="Nature">
        <title>Evolution of genes and genomes on the Drosophila phylogeny.</title>
        <authorList>
            <consortium name="Drosophila 12 Genomes Consortium"/>
            <person name="Clark A.G."/>
            <person name="Eisen M.B."/>
            <person name="Smith D.R."/>
            <person name="Bergman C.M."/>
            <person name="Oliver B."/>
            <person name="Markow T.A."/>
            <person name="Kaufman T.C."/>
            <person name="Kellis M."/>
            <person name="Gelbart W."/>
            <person name="Iyer V.N."/>
            <person name="Pollard D.A."/>
            <person name="Sackton T.B."/>
            <person name="Larracuente A.M."/>
            <person name="Singh N.D."/>
            <person name="Abad J.P."/>
            <person name="Abt D.N."/>
            <person name="Adryan B."/>
            <person name="Aguade M."/>
            <person name="Akashi H."/>
            <person name="Anderson W.W."/>
            <person name="Aquadro C.F."/>
            <person name="Ardell D.H."/>
            <person name="Arguello R."/>
            <person name="Artieri C.G."/>
            <person name="Barbash D.A."/>
            <person name="Barker D."/>
            <person name="Barsanti P."/>
            <person name="Batterham P."/>
            <person name="Batzoglou S."/>
            <person name="Begun D."/>
            <person name="Bhutkar A."/>
            <person name="Blanco E."/>
            <person name="Bosak S.A."/>
            <person name="Bradley R.K."/>
            <person name="Brand A.D."/>
            <person name="Brent M.R."/>
            <person name="Brooks A.N."/>
            <person name="Brown R.H."/>
            <person name="Butlin R.K."/>
            <person name="Caggese C."/>
            <person name="Calvi B.R."/>
            <person name="Bernardo de Carvalho A."/>
            <person name="Caspi A."/>
            <person name="Castrezana S."/>
            <person name="Celniker S.E."/>
            <person name="Chang J.L."/>
            <person name="Chapple C."/>
            <person name="Chatterji S."/>
            <person name="Chinwalla A."/>
            <person name="Civetta A."/>
            <person name="Clifton S.W."/>
            <person name="Comeron J.M."/>
            <person name="Costello J.C."/>
            <person name="Coyne J.A."/>
            <person name="Daub J."/>
            <person name="David R.G."/>
            <person name="Delcher A.L."/>
            <person name="Delehaunty K."/>
            <person name="Do C.B."/>
            <person name="Ebling H."/>
            <person name="Edwards K."/>
            <person name="Eickbush T."/>
            <person name="Evans J.D."/>
            <person name="Filipski A."/>
            <person name="Findeiss S."/>
            <person name="Freyhult E."/>
            <person name="Fulton L."/>
            <person name="Fulton R."/>
            <person name="Garcia A.C."/>
            <person name="Gardiner A."/>
            <person name="Garfield D.A."/>
            <person name="Garvin B.E."/>
            <person name="Gibson G."/>
            <person name="Gilbert D."/>
            <person name="Gnerre S."/>
            <person name="Godfrey J."/>
            <person name="Good R."/>
            <person name="Gotea V."/>
            <person name="Gravely B."/>
            <person name="Greenberg A.J."/>
            <person name="Griffiths-Jones S."/>
            <person name="Gross S."/>
            <person name="Guigo R."/>
            <person name="Gustafson E.A."/>
            <person name="Haerty W."/>
            <person name="Hahn M.W."/>
            <person name="Halligan D.L."/>
            <person name="Halpern A.L."/>
            <person name="Halter G.M."/>
            <person name="Han M.V."/>
            <person name="Heger A."/>
            <person name="Hillier L."/>
            <person name="Hinrichs A.S."/>
            <person name="Holmes I."/>
            <person name="Hoskins R.A."/>
            <person name="Hubisz M.J."/>
            <person name="Hultmark D."/>
            <person name="Huntley M.A."/>
            <person name="Jaffe D.B."/>
            <person name="Jagadeeshan S."/>
            <person name="Jeck W.R."/>
            <person name="Johnson J."/>
            <person name="Jones C.D."/>
            <person name="Jordan W.C."/>
            <person name="Karpen G.H."/>
            <person name="Kataoka E."/>
            <person name="Keightley P.D."/>
            <person name="Kheradpour P."/>
            <person name="Kirkness E.F."/>
            <person name="Koerich L.B."/>
            <person name="Kristiansen K."/>
            <person name="Kudrna D."/>
            <person name="Kulathinal R.J."/>
            <person name="Kumar S."/>
            <person name="Kwok R."/>
            <person name="Lander E."/>
            <person name="Langley C.H."/>
            <person name="Lapoint R."/>
            <person name="Lazzaro B.P."/>
            <person name="Lee S.J."/>
            <person name="Levesque L."/>
            <person name="Li R."/>
            <person name="Lin C.F."/>
            <person name="Lin M.F."/>
            <person name="Lindblad-Toh K."/>
            <person name="Llopart A."/>
            <person name="Long M."/>
            <person name="Low L."/>
            <person name="Lozovsky E."/>
            <person name="Lu J."/>
            <person name="Luo M."/>
            <person name="Machado C.A."/>
            <person name="Makalowski W."/>
            <person name="Marzo M."/>
            <person name="Matsuda M."/>
            <person name="Matzkin L."/>
            <person name="McAllister B."/>
            <person name="McBride C.S."/>
            <person name="McKernan B."/>
            <person name="McKernan K."/>
            <person name="Mendez-Lago M."/>
            <person name="Minx P."/>
            <person name="Mollenhauer M.U."/>
            <person name="Montooth K."/>
            <person name="Mount S.M."/>
            <person name="Mu X."/>
            <person name="Myers E."/>
            <person name="Negre B."/>
            <person name="Newfeld S."/>
            <person name="Nielsen R."/>
            <person name="Noor M.A."/>
            <person name="O'Grady P."/>
            <person name="Pachter L."/>
            <person name="Papaceit M."/>
            <person name="Parisi M.J."/>
            <person name="Parisi M."/>
            <person name="Parts L."/>
            <person name="Pedersen J.S."/>
            <person name="Pesole G."/>
            <person name="Phillippy A.M."/>
            <person name="Ponting C.P."/>
            <person name="Pop M."/>
            <person name="Porcelli D."/>
            <person name="Powell J.R."/>
            <person name="Prohaska S."/>
            <person name="Pruitt K."/>
            <person name="Puig M."/>
            <person name="Quesneville H."/>
            <person name="Ram K.R."/>
            <person name="Rand D."/>
            <person name="Rasmussen M.D."/>
            <person name="Reed L.K."/>
            <person name="Reenan R."/>
            <person name="Reily A."/>
            <person name="Remington K.A."/>
            <person name="Rieger T.T."/>
            <person name="Ritchie M.G."/>
            <person name="Robin C."/>
            <person name="Rogers Y.H."/>
            <person name="Rohde C."/>
            <person name="Rozas J."/>
            <person name="Rubenfield M.J."/>
            <person name="Ruiz A."/>
            <person name="Russo S."/>
            <person name="Salzberg S.L."/>
            <person name="Sanchez-Gracia A."/>
            <person name="Saranga D.J."/>
            <person name="Sato H."/>
            <person name="Schaeffer S.W."/>
            <person name="Schatz M.C."/>
            <person name="Schlenke T."/>
            <person name="Schwartz R."/>
            <person name="Segarra C."/>
            <person name="Singh R.S."/>
            <person name="Sirot L."/>
            <person name="Sirota M."/>
            <person name="Sisneros N.B."/>
            <person name="Smith C.D."/>
            <person name="Smith T.F."/>
            <person name="Spieth J."/>
            <person name="Stage D.E."/>
            <person name="Stark A."/>
            <person name="Stephan W."/>
            <person name="Strausberg R.L."/>
            <person name="Strempel S."/>
            <person name="Sturgill D."/>
            <person name="Sutton G."/>
            <person name="Sutton G.G."/>
            <person name="Tao W."/>
            <person name="Teichmann S."/>
            <person name="Tobari Y.N."/>
            <person name="Tomimura Y."/>
            <person name="Tsolas J.M."/>
            <person name="Valente V.L."/>
            <person name="Venter E."/>
            <person name="Venter J.C."/>
            <person name="Vicario S."/>
            <person name="Vieira F.G."/>
            <person name="Vilella A.J."/>
            <person name="Villasante A."/>
            <person name="Walenz B."/>
            <person name="Wang J."/>
            <person name="Wasserman M."/>
            <person name="Watts T."/>
            <person name="Wilson D."/>
            <person name="Wilson R.K."/>
            <person name="Wing R.A."/>
            <person name="Wolfner M.F."/>
            <person name="Wong A."/>
            <person name="Wong G.K."/>
            <person name="Wu C.I."/>
            <person name="Wu G."/>
            <person name="Yamamoto D."/>
            <person name="Yang H.P."/>
            <person name="Yang S.P."/>
            <person name="Yorke J.A."/>
            <person name="Yoshida K."/>
            <person name="Zdobnov E."/>
            <person name="Zhang P."/>
            <person name="Zhang Y."/>
            <person name="Zimin A.V."/>
            <person name="Baldwin J."/>
            <person name="Abdouelleil A."/>
            <person name="Abdulkadir J."/>
            <person name="Abebe A."/>
            <person name="Abera B."/>
            <person name="Abreu J."/>
            <person name="Acer S.C."/>
            <person name="Aftuck L."/>
            <person name="Alexander A."/>
            <person name="An P."/>
            <person name="Anderson E."/>
            <person name="Anderson S."/>
            <person name="Arachi H."/>
            <person name="Azer M."/>
            <person name="Bachantsang P."/>
            <person name="Barry A."/>
            <person name="Bayul T."/>
            <person name="Berlin A."/>
            <person name="Bessette D."/>
            <person name="Bloom T."/>
            <person name="Blye J."/>
            <person name="Boguslavskiy L."/>
            <person name="Bonnet C."/>
            <person name="Boukhgalter B."/>
            <person name="Bourzgui I."/>
            <person name="Brown A."/>
            <person name="Cahill P."/>
            <person name="Channer S."/>
            <person name="Cheshatsang Y."/>
            <person name="Chuda L."/>
            <person name="Citroen M."/>
            <person name="Collymore A."/>
            <person name="Cooke P."/>
            <person name="Costello M."/>
            <person name="D'Aco K."/>
            <person name="Daza R."/>
            <person name="De Haan G."/>
            <person name="DeGray S."/>
            <person name="DeMaso C."/>
            <person name="Dhargay N."/>
            <person name="Dooley K."/>
            <person name="Dooley E."/>
            <person name="Doricent M."/>
            <person name="Dorje P."/>
            <person name="Dorjee K."/>
            <person name="Dupes A."/>
            <person name="Elong R."/>
            <person name="Falk J."/>
            <person name="Farina A."/>
            <person name="Faro S."/>
            <person name="Ferguson D."/>
            <person name="Fisher S."/>
            <person name="Foley C.D."/>
            <person name="Franke A."/>
            <person name="Friedrich D."/>
            <person name="Gadbois L."/>
            <person name="Gearin G."/>
            <person name="Gearin C.R."/>
            <person name="Giannoukos G."/>
            <person name="Goode T."/>
            <person name="Graham J."/>
            <person name="Grandbois E."/>
            <person name="Grewal S."/>
            <person name="Gyaltsen K."/>
            <person name="Hafez N."/>
            <person name="Hagos B."/>
            <person name="Hall J."/>
            <person name="Henson C."/>
            <person name="Hollinger A."/>
            <person name="Honan T."/>
            <person name="Huard M.D."/>
            <person name="Hughes L."/>
            <person name="Hurhula B."/>
            <person name="Husby M.E."/>
            <person name="Kamat A."/>
            <person name="Kanga B."/>
            <person name="Kashin S."/>
            <person name="Khazanovich D."/>
            <person name="Kisner P."/>
            <person name="Lance K."/>
            <person name="Lara M."/>
            <person name="Lee W."/>
            <person name="Lennon N."/>
            <person name="Letendre F."/>
            <person name="LeVine R."/>
            <person name="Lipovsky A."/>
            <person name="Liu X."/>
            <person name="Liu J."/>
            <person name="Liu S."/>
            <person name="Lokyitsang T."/>
            <person name="Lokyitsang Y."/>
            <person name="Lubonja R."/>
            <person name="Lui A."/>
            <person name="MacDonald P."/>
            <person name="Magnisalis V."/>
            <person name="Maru K."/>
            <person name="Matthews C."/>
            <person name="McCusker W."/>
            <person name="McDonough S."/>
            <person name="Mehta T."/>
            <person name="Meldrim J."/>
            <person name="Meneus L."/>
            <person name="Mihai O."/>
            <person name="Mihalev A."/>
            <person name="Mihova T."/>
            <person name="Mittelman R."/>
            <person name="Mlenga V."/>
            <person name="Montmayeur A."/>
            <person name="Mulrain L."/>
            <person name="Navidi A."/>
            <person name="Naylor J."/>
            <person name="Negash T."/>
            <person name="Nguyen T."/>
            <person name="Nguyen N."/>
            <person name="Nicol R."/>
            <person name="Norbu C."/>
            <person name="Norbu N."/>
            <person name="Novod N."/>
            <person name="O'Neill B."/>
            <person name="Osman S."/>
            <person name="Markiewicz E."/>
            <person name="Oyono O.L."/>
            <person name="Patti C."/>
            <person name="Phunkhang P."/>
            <person name="Pierre F."/>
            <person name="Priest M."/>
            <person name="Raghuraman S."/>
            <person name="Rege F."/>
            <person name="Reyes R."/>
            <person name="Rise C."/>
            <person name="Rogov P."/>
            <person name="Ross K."/>
            <person name="Ryan E."/>
            <person name="Settipalli S."/>
            <person name="Shea T."/>
            <person name="Sherpa N."/>
            <person name="Shi L."/>
            <person name="Shih D."/>
            <person name="Sparrow T."/>
            <person name="Spaulding J."/>
            <person name="Stalker J."/>
            <person name="Stange-Thomann N."/>
            <person name="Stavropoulos S."/>
            <person name="Stone C."/>
            <person name="Strader C."/>
            <person name="Tesfaye S."/>
            <person name="Thomson T."/>
            <person name="Thoulutsang Y."/>
            <person name="Thoulutsang D."/>
            <person name="Topham K."/>
            <person name="Topping I."/>
            <person name="Tsamla T."/>
            <person name="Vassiliev H."/>
            <person name="Vo A."/>
            <person name="Wangchuk T."/>
            <person name="Wangdi T."/>
            <person name="Weiand M."/>
            <person name="Wilkinson J."/>
            <person name="Wilson A."/>
            <person name="Yadav S."/>
            <person name="Young G."/>
            <person name="Yu Q."/>
            <person name="Zembek L."/>
            <person name="Zhong D."/>
            <person name="Zimmer A."/>
            <person name="Zwirko Z."/>
            <person name="Jaffe D.B."/>
            <person name="Alvarez P."/>
            <person name="Brockman W."/>
            <person name="Butler J."/>
            <person name="Chin C."/>
            <person name="Gnerre S."/>
            <person name="Grabherr M."/>
            <person name="Kleber M."/>
            <person name="Mauceli E."/>
            <person name="MacCallum I."/>
        </authorList>
    </citation>
    <scope>NUCLEOTIDE SEQUENCE [LARGE SCALE GENOMIC DNA]</scope>
    <source>
        <strain evidence="3">Tucson 15287-2541.00</strain>
    </source>
</reference>
<evidence type="ECO:0000313" key="2">
    <source>
        <dbReference type="EMBL" id="EDW00892.1"/>
    </source>
</evidence>
<name>B4J6B9_DROGR</name>
<dbReference type="EMBL" id="CH916367">
    <property type="protein sequence ID" value="EDW00892.1"/>
    <property type="molecule type" value="Genomic_DNA"/>
</dbReference>
<proteinExistence type="predicted"/>
<keyword evidence="3" id="KW-1185">Reference proteome</keyword>
<feature type="compositionally biased region" description="Acidic residues" evidence="1">
    <location>
        <begin position="83"/>
        <end position="92"/>
    </location>
</feature>
<dbReference type="Proteomes" id="UP000001070">
    <property type="component" value="Unassembled WGS sequence"/>
</dbReference>
<dbReference type="PhylomeDB" id="B4J6B9"/>
<dbReference type="KEGG" id="dgr:6560973"/>
<feature type="compositionally biased region" description="Basic and acidic residues" evidence="1">
    <location>
        <begin position="93"/>
        <end position="102"/>
    </location>
</feature>
<evidence type="ECO:0000256" key="1">
    <source>
        <dbReference type="SAM" id="MobiDB-lite"/>
    </source>
</evidence>
<accession>B4J6B9</accession>
<gene>
    <name evidence="2" type="primary">Dgri\GH20766</name>
    <name evidence="2" type="ORF">Dgri_GH20766</name>
</gene>
<sequence>MSETDYRLYLCSNCYRRCLWSELSNEEHRCFRCRMPLRACAICDRKFEPRNQMQLYCKRCDFHLVKDVVDSSPPDLDLKLELDTDTESEPEPETERFESPRRRSMAERWQEFRMAAGINDRYFVD</sequence>
<protein>
    <submittedName>
        <fullName evidence="2">GH20766</fullName>
    </submittedName>
</protein>
<dbReference type="AlphaFoldDB" id="B4J6B9"/>
<dbReference type="OMA" id="DYRLYLC"/>
<dbReference type="InParanoid" id="B4J6B9"/>
<feature type="region of interest" description="Disordered" evidence="1">
    <location>
        <begin position="71"/>
        <end position="102"/>
    </location>
</feature>
<evidence type="ECO:0000313" key="3">
    <source>
        <dbReference type="Proteomes" id="UP000001070"/>
    </source>
</evidence>